<evidence type="ECO:0000313" key="1">
    <source>
        <dbReference type="EMBL" id="MDQ0314049.1"/>
    </source>
</evidence>
<dbReference type="AlphaFoldDB" id="A0AAE3VKG0"/>
<accession>A0AAE3VKG0</accession>
<reference evidence="1" key="1">
    <citation type="submission" date="2023-07" db="EMBL/GenBank/DDBJ databases">
        <title>Genomic Encyclopedia of Type Strains, Phase IV (KMG-IV): sequencing the most valuable type-strain genomes for metagenomic binning, comparative biology and taxonomic classification.</title>
        <authorList>
            <person name="Goeker M."/>
        </authorList>
    </citation>
    <scope>NUCLEOTIDE SEQUENCE</scope>
    <source>
        <strain evidence="1">DSM 21202</strain>
    </source>
</reference>
<name>A0AAE3VKG0_9HYPH</name>
<dbReference type="RefSeq" id="WP_306883834.1">
    <property type="nucleotide sequence ID" value="NZ_JAUSUL010000001.1"/>
</dbReference>
<sequence>MRTDATDLKPAEHSHRGAASIDAFAPAHAPMSMPQQVLEASWFGRSVVTAMTPAMPQAVLARR</sequence>
<protein>
    <submittedName>
        <fullName evidence="1">Uncharacterized protein</fullName>
    </submittedName>
</protein>
<dbReference type="EMBL" id="JAUSUL010000001">
    <property type="protein sequence ID" value="MDQ0314049.1"/>
    <property type="molecule type" value="Genomic_DNA"/>
</dbReference>
<comment type="caution">
    <text evidence="1">The sequence shown here is derived from an EMBL/GenBank/DDBJ whole genome shotgun (WGS) entry which is preliminary data.</text>
</comment>
<organism evidence="1 2">
    <name type="scientific">Amorphus orientalis</name>
    <dbReference type="NCBI Taxonomy" id="649198"/>
    <lineage>
        <taxon>Bacteria</taxon>
        <taxon>Pseudomonadati</taxon>
        <taxon>Pseudomonadota</taxon>
        <taxon>Alphaproteobacteria</taxon>
        <taxon>Hyphomicrobiales</taxon>
        <taxon>Amorphaceae</taxon>
        <taxon>Amorphus</taxon>
    </lineage>
</organism>
<keyword evidence="2" id="KW-1185">Reference proteome</keyword>
<dbReference type="Proteomes" id="UP001229244">
    <property type="component" value="Unassembled WGS sequence"/>
</dbReference>
<evidence type="ECO:0000313" key="2">
    <source>
        <dbReference type="Proteomes" id="UP001229244"/>
    </source>
</evidence>
<gene>
    <name evidence="1" type="ORF">J2S73_000486</name>
</gene>
<proteinExistence type="predicted"/>